<accession>A0AAV4SHQ2</accession>
<dbReference type="EMBL" id="BPLR01009591">
    <property type="protein sequence ID" value="GIY33097.1"/>
    <property type="molecule type" value="Genomic_DNA"/>
</dbReference>
<evidence type="ECO:0000313" key="2">
    <source>
        <dbReference type="Proteomes" id="UP001054945"/>
    </source>
</evidence>
<name>A0AAV4SHQ2_CAEEX</name>
<keyword evidence="2" id="KW-1185">Reference proteome</keyword>
<evidence type="ECO:0000313" key="1">
    <source>
        <dbReference type="EMBL" id="GIY33097.1"/>
    </source>
</evidence>
<comment type="caution">
    <text evidence="1">The sequence shown here is derived from an EMBL/GenBank/DDBJ whole genome shotgun (WGS) entry which is preliminary data.</text>
</comment>
<dbReference type="Proteomes" id="UP001054945">
    <property type="component" value="Unassembled WGS sequence"/>
</dbReference>
<dbReference type="AlphaFoldDB" id="A0AAV4SHQ2"/>
<sequence>MRQGNPAKNSQVYVENDHDKSAKYVCISNGLVGEGGTEDQRPPTKWACLIVKGSTSFGSQGWIFTSVNVIQPPH</sequence>
<protein>
    <submittedName>
        <fullName evidence="1">Uncharacterized protein</fullName>
    </submittedName>
</protein>
<organism evidence="1 2">
    <name type="scientific">Caerostris extrusa</name>
    <name type="common">Bark spider</name>
    <name type="synonym">Caerostris bankana</name>
    <dbReference type="NCBI Taxonomy" id="172846"/>
    <lineage>
        <taxon>Eukaryota</taxon>
        <taxon>Metazoa</taxon>
        <taxon>Ecdysozoa</taxon>
        <taxon>Arthropoda</taxon>
        <taxon>Chelicerata</taxon>
        <taxon>Arachnida</taxon>
        <taxon>Araneae</taxon>
        <taxon>Araneomorphae</taxon>
        <taxon>Entelegynae</taxon>
        <taxon>Araneoidea</taxon>
        <taxon>Araneidae</taxon>
        <taxon>Caerostris</taxon>
    </lineage>
</organism>
<reference evidence="1 2" key="1">
    <citation type="submission" date="2021-06" db="EMBL/GenBank/DDBJ databases">
        <title>Caerostris extrusa draft genome.</title>
        <authorList>
            <person name="Kono N."/>
            <person name="Arakawa K."/>
        </authorList>
    </citation>
    <scope>NUCLEOTIDE SEQUENCE [LARGE SCALE GENOMIC DNA]</scope>
</reference>
<proteinExistence type="predicted"/>
<gene>
    <name evidence="1" type="ORF">CEXT_24091</name>
</gene>